<accession>A0A844ZPS8</accession>
<gene>
    <name evidence="4" type="ORF">GRI41_00805</name>
</gene>
<comment type="caution">
    <text evidence="4">The sequence shown here is derived from an EMBL/GenBank/DDBJ whole genome shotgun (WGS) entry which is preliminary data.</text>
</comment>
<dbReference type="EMBL" id="WTYX01000001">
    <property type="protein sequence ID" value="MXO89352.1"/>
    <property type="molecule type" value="Genomic_DNA"/>
</dbReference>
<dbReference type="InterPro" id="IPR036188">
    <property type="entry name" value="FAD/NAD-bd_sf"/>
</dbReference>
<reference evidence="4 5" key="1">
    <citation type="submission" date="2019-12" db="EMBL/GenBank/DDBJ databases">
        <title>Genomic-based taxomic classification of the family Erythrobacteraceae.</title>
        <authorList>
            <person name="Xu L."/>
        </authorList>
    </citation>
    <scope>NUCLEOTIDE SEQUENCE [LARGE SCALE GENOMIC DNA]</scope>
    <source>
        <strain evidence="4 5">KCTC 52763</strain>
    </source>
</reference>
<dbReference type="GO" id="GO:0005737">
    <property type="term" value="C:cytoplasm"/>
    <property type="evidence" value="ECO:0007669"/>
    <property type="project" value="TreeGrafter"/>
</dbReference>
<keyword evidence="2" id="KW-0812">Transmembrane</keyword>
<keyword evidence="2" id="KW-0472">Membrane</keyword>
<dbReference type="InterPro" id="IPR006076">
    <property type="entry name" value="FAD-dep_OxRdtase"/>
</dbReference>
<feature type="domain" description="FAD dependent oxidoreductase" evidence="3">
    <location>
        <begin position="7"/>
        <end position="396"/>
    </location>
</feature>
<dbReference type="GO" id="GO:0016491">
    <property type="term" value="F:oxidoreductase activity"/>
    <property type="evidence" value="ECO:0007669"/>
    <property type="project" value="UniProtKB-KW"/>
</dbReference>
<sequence length="408" mass="43397">MSEQRSAIVIGAGVVGMATAYALARRGWRVRLVDQAMGPAMGASHSNGAQLSYCYADALASPAVLANSLSILFKDDGLSITPSLSPAFAAWLAAFARNCTSARFKQNTLAALALAQESRAAMDALLAKHPISFGHRKSGKMHLYFAPAAFEDAKRVLDLKSRHGCEQSVLSPDDIPAIDPALKSIAGSLAGAIYTPSEEVGDPHRFCRGLLTVLKTHYDVQTTFGSAVKCLDIAGDTARLHLQSGEDYEAGLAVICAGQGSNALLRPLGLSLPIQPMKGYSFEMPLTEGSPKVSVTDTARRIVFTNLGDRMRVAGFADLGNRDPAVDPLVAARLVAAARASLPDAGDYDLADKHWAGLRPMTPNSMPIMSRPKRALAINAGHGMLGWTLAMGSAEYWIRLMDPMQMTS</sequence>
<proteinExistence type="predicted"/>
<evidence type="ECO:0000313" key="5">
    <source>
        <dbReference type="Proteomes" id="UP000442714"/>
    </source>
</evidence>
<evidence type="ECO:0000259" key="3">
    <source>
        <dbReference type="Pfam" id="PF01266"/>
    </source>
</evidence>
<keyword evidence="5" id="KW-1185">Reference proteome</keyword>
<dbReference type="PANTHER" id="PTHR13847">
    <property type="entry name" value="SARCOSINE DEHYDROGENASE-RELATED"/>
    <property type="match status" value="1"/>
</dbReference>
<protein>
    <submittedName>
        <fullName evidence="4">FAD-dependent oxidoreductase</fullName>
    </submittedName>
</protein>
<dbReference type="SUPFAM" id="SSF51905">
    <property type="entry name" value="FAD/NAD(P)-binding domain"/>
    <property type="match status" value="1"/>
</dbReference>
<dbReference type="PANTHER" id="PTHR13847:SF289">
    <property type="entry name" value="GLYCINE OXIDASE"/>
    <property type="match status" value="1"/>
</dbReference>
<organism evidence="4 5">
    <name type="scientific">Pontixanthobacter aquaemixtae</name>
    <dbReference type="NCBI Taxonomy" id="1958940"/>
    <lineage>
        <taxon>Bacteria</taxon>
        <taxon>Pseudomonadati</taxon>
        <taxon>Pseudomonadota</taxon>
        <taxon>Alphaproteobacteria</taxon>
        <taxon>Sphingomonadales</taxon>
        <taxon>Erythrobacteraceae</taxon>
        <taxon>Pontixanthobacter</taxon>
    </lineage>
</organism>
<dbReference type="OrthoDB" id="9805337at2"/>
<dbReference type="Gene3D" id="3.30.9.10">
    <property type="entry name" value="D-Amino Acid Oxidase, subunit A, domain 2"/>
    <property type="match status" value="1"/>
</dbReference>
<evidence type="ECO:0000256" key="2">
    <source>
        <dbReference type="SAM" id="Phobius"/>
    </source>
</evidence>
<dbReference type="Gene3D" id="3.50.50.60">
    <property type="entry name" value="FAD/NAD(P)-binding domain"/>
    <property type="match status" value="2"/>
</dbReference>
<dbReference type="Pfam" id="PF01266">
    <property type="entry name" value="DAO"/>
    <property type="match status" value="1"/>
</dbReference>
<evidence type="ECO:0000313" key="4">
    <source>
        <dbReference type="EMBL" id="MXO89352.1"/>
    </source>
</evidence>
<keyword evidence="2" id="KW-1133">Transmembrane helix</keyword>
<dbReference type="RefSeq" id="WP_160602764.1">
    <property type="nucleotide sequence ID" value="NZ_WTYX01000001.1"/>
</dbReference>
<evidence type="ECO:0000256" key="1">
    <source>
        <dbReference type="ARBA" id="ARBA00023002"/>
    </source>
</evidence>
<dbReference type="SUPFAM" id="SSF54373">
    <property type="entry name" value="FAD-linked reductases, C-terminal domain"/>
    <property type="match status" value="1"/>
</dbReference>
<dbReference type="Proteomes" id="UP000442714">
    <property type="component" value="Unassembled WGS sequence"/>
</dbReference>
<name>A0A844ZPS8_9SPHN</name>
<dbReference type="AlphaFoldDB" id="A0A844ZPS8"/>
<keyword evidence="1" id="KW-0560">Oxidoreductase</keyword>
<feature type="transmembrane region" description="Helical" evidence="2">
    <location>
        <begin position="6"/>
        <end position="24"/>
    </location>
</feature>